<gene>
    <name evidence="6" type="ORF">EU96_1393</name>
</gene>
<keyword evidence="2" id="KW-0680">Restriction system</keyword>
<reference evidence="7" key="1">
    <citation type="journal article" date="2014" name="Sci. Data">
        <title>Genomes of diverse isolates of the marine cyanobacterium Prochlorococcus.</title>
        <authorList>
            <person name="Biller S."/>
            <person name="Berube P."/>
            <person name="Thompson J."/>
            <person name="Kelly L."/>
            <person name="Roggensack S."/>
            <person name="Awad L."/>
            <person name="Roache-Johnson K."/>
            <person name="Ding H."/>
            <person name="Giovannoni S.J."/>
            <person name="Moore L.R."/>
            <person name="Chisholm S.W."/>
        </authorList>
    </citation>
    <scope>NUCLEOTIDE SEQUENCE [LARGE SCALE GENOMIC DNA]</scope>
    <source>
        <strain evidence="7">MIT 9302</strain>
    </source>
</reference>
<comment type="similarity">
    <text evidence="1">Belongs to the type-I restriction system S methylase family.</text>
</comment>
<dbReference type="Proteomes" id="UP000030445">
    <property type="component" value="Unassembled WGS sequence"/>
</dbReference>
<evidence type="ECO:0000256" key="4">
    <source>
        <dbReference type="ARBA" id="ARBA00038652"/>
    </source>
</evidence>
<dbReference type="InterPro" id="IPR051212">
    <property type="entry name" value="Type-I_RE_S_subunit"/>
</dbReference>
<evidence type="ECO:0000256" key="1">
    <source>
        <dbReference type="ARBA" id="ARBA00010923"/>
    </source>
</evidence>
<keyword evidence="3" id="KW-0238">DNA-binding</keyword>
<organism evidence="6 7">
    <name type="scientific">Prochlorococcus marinus str. MIT 9302</name>
    <dbReference type="NCBI Taxonomy" id="74545"/>
    <lineage>
        <taxon>Bacteria</taxon>
        <taxon>Bacillati</taxon>
        <taxon>Cyanobacteriota</taxon>
        <taxon>Cyanophyceae</taxon>
        <taxon>Synechococcales</taxon>
        <taxon>Prochlorococcaceae</taxon>
        <taxon>Prochlorococcus</taxon>
    </lineage>
</organism>
<dbReference type="STRING" id="74545.EU96_1393"/>
<protein>
    <submittedName>
        <fullName evidence="6">Type I restriction-modification system</fullName>
        <ecNumber evidence="6">3.1.21.3</ecNumber>
    </submittedName>
</protein>
<accession>A0A0A2A4F0</accession>
<evidence type="ECO:0000256" key="3">
    <source>
        <dbReference type="ARBA" id="ARBA00023125"/>
    </source>
</evidence>
<dbReference type="GO" id="GO:0009307">
    <property type="term" value="P:DNA restriction-modification system"/>
    <property type="evidence" value="ECO:0007669"/>
    <property type="project" value="UniProtKB-KW"/>
</dbReference>
<proteinExistence type="inferred from homology"/>
<dbReference type="eggNOG" id="COG0732">
    <property type="taxonomic scope" value="Bacteria"/>
</dbReference>
<sequence length="366" mass="41410">MSLVKLSDVANVIAGQSPKSENYNKEKEGLPFYQGKKDFGEKFLKPPSIWTREVTKIAKAGDLLFSVRAPVGAINLATEEVCIGRGLAAIRVKSNIDKNYLFYVLSSISKNLDVTSGAIFNSISKKQIESITFLLPPLAEQVCIIEMLDFTFDEIHKLKNISRKAVLIYSQLLNQIIIQFLRNKNFNWKNKYLDEISTNLDSNRKPITKSKRINGLTPYYGASGIVDYVQGYIFDDDLLLISEDGANLISRSYPIAFSISGRSWVNNHAHVLKFNSEDIQSWVEIYLNFKNIDDFISGMAQPKLNKAKLNQIPIPIPEESKLKEILETIVNAKELIKKVDINLIKKSELFDNLKSSILKKTLNINL</sequence>
<dbReference type="CDD" id="cd17499">
    <property type="entry name" value="RMtype1_S_CloLW9ORF3270P-TRD1-CR1_like"/>
    <property type="match status" value="1"/>
</dbReference>
<evidence type="ECO:0000256" key="2">
    <source>
        <dbReference type="ARBA" id="ARBA00022747"/>
    </source>
</evidence>
<dbReference type="AlphaFoldDB" id="A0A0A2A4F0"/>
<dbReference type="GO" id="GO:0009035">
    <property type="term" value="F:type I site-specific deoxyribonuclease activity"/>
    <property type="evidence" value="ECO:0007669"/>
    <property type="project" value="UniProtKB-EC"/>
</dbReference>
<dbReference type="InterPro" id="IPR044946">
    <property type="entry name" value="Restrct_endonuc_typeI_TRD_sf"/>
</dbReference>
<dbReference type="GO" id="GO:0003677">
    <property type="term" value="F:DNA binding"/>
    <property type="evidence" value="ECO:0007669"/>
    <property type="project" value="UniProtKB-KW"/>
</dbReference>
<dbReference type="PANTHER" id="PTHR43140">
    <property type="entry name" value="TYPE-1 RESTRICTION ENZYME ECOKI SPECIFICITY PROTEIN"/>
    <property type="match status" value="1"/>
</dbReference>
<dbReference type="PANTHER" id="PTHR43140:SF1">
    <property type="entry name" value="TYPE I RESTRICTION ENZYME ECOKI SPECIFICITY SUBUNIT"/>
    <property type="match status" value="1"/>
</dbReference>
<comment type="caution">
    <text evidence="6">The sequence shown here is derived from an EMBL/GenBank/DDBJ whole genome shotgun (WGS) entry which is preliminary data.</text>
</comment>
<evidence type="ECO:0000313" key="6">
    <source>
        <dbReference type="EMBL" id="KGF96757.1"/>
    </source>
</evidence>
<evidence type="ECO:0000313" key="7">
    <source>
        <dbReference type="Proteomes" id="UP000030445"/>
    </source>
</evidence>
<name>A0A0A2A4F0_PROMR</name>
<keyword evidence="6" id="KW-0378">Hydrolase</keyword>
<dbReference type="RefSeq" id="WP_052044268.1">
    <property type="nucleotide sequence ID" value="NZ_CP138951.1"/>
</dbReference>
<comment type="subunit">
    <text evidence="4">The methyltransferase is composed of M and S polypeptides.</text>
</comment>
<evidence type="ECO:0000259" key="5">
    <source>
        <dbReference type="Pfam" id="PF01420"/>
    </source>
</evidence>
<dbReference type="EMBL" id="JNAM01000011">
    <property type="protein sequence ID" value="KGF96757.1"/>
    <property type="molecule type" value="Genomic_DNA"/>
</dbReference>
<dbReference type="Pfam" id="PF01420">
    <property type="entry name" value="Methylase_S"/>
    <property type="match status" value="2"/>
</dbReference>
<dbReference type="EC" id="3.1.21.3" evidence="6"/>
<dbReference type="InterPro" id="IPR000055">
    <property type="entry name" value="Restrct_endonuc_typeI_TRD"/>
</dbReference>
<dbReference type="Gene3D" id="3.90.220.20">
    <property type="entry name" value="DNA methylase specificity domains"/>
    <property type="match status" value="2"/>
</dbReference>
<feature type="domain" description="Type I restriction modification DNA specificity" evidence="5">
    <location>
        <begin position="4"/>
        <end position="157"/>
    </location>
</feature>
<feature type="domain" description="Type I restriction modification DNA specificity" evidence="5">
    <location>
        <begin position="187"/>
        <end position="337"/>
    </location>
</feature>
<dbReference type="SUPFAM" id="SSF116734">
    <property type="entry name" value="DNA methylase specificity domain"/>
    <property type="match status" value="2"/>
</dbReference>
<dbReference type="CDD" id="cd17262">
    <property type="entry name" value="RMtype1_S_Aco12261I-TRD2-CR2"/>
    <property type="match status" value="1"/>
</dbReference>